<reference evidence="5 6" key="1">
    <citation type="journal article" date="2021" name="Int. J. Syst. Evol. Microbiol.">
        <title>Pseudomonas piscium sp. nov., Pseudomonas pisciculturae sp. nov., Pseudomonas mucoides sp. nov. and Pseudomonas neuropathica sp. nov. isolated from rainbow trout.</title>
        <authorList>
            <person name="Duman M."/>
            <person name="Mulet M."/>
            <person name="Altun S."/>
            <person name="Saticioglu I.B."/>
            <person name="Gomila M."/>
            <person name="Lalucat J."/>
            <person name="Garcia-Valdes E."/>
        </authorList>
    </citation>
    <scope>NUCLEOTIDE SEQUENCE [LARGE SCALE GENOMIC DNA]</scope>
    <source>
        <strain evidence="5 6">LMG 28632</strain>
    </source>
</reference>
<evidence type="ECO:0000259" key="4">
    <source>
        <dbReference type="PROSITE" id="PS51934"/>
    </source>
</evidence>
<dbReference type="Proteomes" id="UP000772591">
    <property type="component" value="Unassembled WGS sequence"/>
</dbReference>
<comment type="caution">
    <text evidence="5">The sequence shown here is derived from an EMBL/GenBank/DDBJ whole genome shotgun (WGS) entry which is preliminary data.</text>
</comment>
<keyword evidence="6" id="KW-1185">Reference proteome</keyword>
<evidence type="ECO:0000256" key="2">
    <source>
        <dbReference type="ARBA" id="ARBA00022801"/>
    </source>
</evidence>
<keyword evidence="3" id="KW-0443">Lipid metabolism</keyword>
<dbReference type="PANTHER" id="PTHR13943">
    <property type="entry name" value="HRAS-LIKE SUPPRESSOR - RELATED"/>
    <property type="match status" value="1"/>
</dbReference>
<keyword evidence="1" id="KW-0808">Transferase</keyword>
<feature type="domain" description="LRAT" evidence="4">
    <location>
        <begin position="78"/>
        <end position="177"/>
    </location>
</feature>
<dbReference type="PROSITE" id="PS51934">
    <property type="entry name" value="LRAT"/>
    <property type="match status" value="1"/>
</dbReference>
<evidence type="ECO:0000313" key="6">
    <source>
        <dbReference type="Proteomes" id="UP000772591"/>
    </source>
</evidence>
<proteinExistence type="predicted"/>
<dbReference type="InterPro" id="IPR007053">
    <property type="entry name" value="LRAT_dom"/>
</dbReference>
<dbReference type="Pfam" id="PF04970">
    <property type="entry name" value="LRAT"/>
    <property type="match status" value="1"/>
</dbReference>
<dbReference type="InterPro" id="IPR051496">
    <property type="entry name" value="H-rev107_PLA/AT"/>
</dbReference>
<dbReference type="PANTHER" id="PTHR13943:SF77">
    <property type="entry name" value="LRAT DOMAIN-CONTAINING PROTEIN"/>
    <property type="match status" value="1"/>
</dbReference>
<name>A0ABS3AEX5_9PSED</name>
<evidence type="ECO:0000313" key="5">
    <source>
        <dbReference type="EMBL" id="MBN3965720.1"/>
    </source>
</evidence>
<sequence>MNKLLSEMKGWMVSLCSLTLFRSGLVDANLVSCLNSPISEHEGHVRSAKCGAPQDCTITHLNLMRVGLGTDFLTPGSHLVSPRKLYIHHGIYLGDGTVAHYSGLSGSLRAGPIEITDLQHFANGHSVWVYQDYSAFTTDEIVVRARSRIGESKYKILSNNCEHFCNWCISGASKSAQVDEYLHFPLRLIHLIFAPEPGLLA</sequence>
<accession>A0ABS3AEX5</accession>
<keyword evidence="5" id="KW-0012">Acyltransferase</keyword>
<gene>
    <name evidence="5" type="ORF">IMW75_10535</name>
</gene>
<keyword evidence="2" id="KW-0378">Hydrolase</keyword>
<dbReference type="GO" id="GO:0016746">
    <property type="term" value="F:acyltransferase activity"/>
    <property type="evidence" value="ECO:0007669"/>
    <property type="project" value="UniProtKB-KW"/>
</dbReference>
<dbReference type="EMBL" id="JADEVO010000012">
    <property type="protein sequence ID" value="MBN3965720.1"/>
    <property type="molecule type" value="Genomic_DNA"/>
</dbReference>
<dbReference type="RefSeq" id="WP_205892575.1">
    <property type="nucleotide sequence ID" value="NZ_JADEVO010000012.1"/>
</dbReference>
<protein>
    <submittedName>
        <fullName evidence="5">Lecithin retinol acyltransferase family protein</fullName>
    </submittedName>
</protein>
<evidence type="ECO:0000256" key="1">
    <source>
        <dbReference type="ARBA" id="ARBA00022679"/>
    </source>
</evidence>
<evidence type="ECO:0000256" key="3">
    <source>
        <dbReference type="ARBA" id="ARBA00023098"/>
    </source>
</evidence>
<organism evidence="5 6">
    <name type="scientific">Pseudomonas gregormendelii</name>
    <dbReference type="NCBI Taxonomy" id="1628277"/>
    <lineage>
        <taxon>Bacteria</taxon>
        <taxon>Pseudomonadati</taxon>
        <taxon>Pseudomonadota</taxon>
        <taxon>Gammaproteobacteria</taxon>
        <taxon>Pseudomonadales</taxon>
        <taxon>Pseudomonadaceae</taxon>
        <taxon>Pseudomonas</taxon>
    </lineage>
</organism>
<dbReference type="Gene3D" id="3.90.1720.10">
    <property type="entry name" value="endopeptidase domain like (from Nostoc punctiforme)"/>
    <property type="match status" value="1"/>
</dbReference>